<dbReference type="NCBIfam" id="NF002353">
    <property type="entry name" value="PRK01318.1-4"/>
    <property type="match status" value="1"/>
</dbReference>
<dbReference type="InterPro" id="IPR047196">
    <property type="entry name" value="YidC_ALB_C"/>
</dbReference>
<evidence type="ECO:0000256" key="6">
    <source>
        <dbReference type="ARBA" id="ARBA00022692"/>
    </source>
</evidence>
<dbReference type="PANTHER" id="PTHR12428:SF65">
    <property type="entry name" value="CYTOCHROME C OXIDASE ASSEMBLY PROTEIN COX18, MITOCHONDRIAL"/>
    <property type="match status" value="1"/>
</dbReference>
<dbReference type="CDD" id="cd20070">
    <property type="entry name" value="5TM_YidC_Alb3"/>
    <property type="match status" value="1"/>
</dbReference>
<evidence type="ECO:0000256" key="7">
    <source>
        <dbReference type="ARBA" id="ARBA00022927"/>
    </source>
</evidence>
<dbReference type="RefSeq" id="WP_099592208.1">
    <property type="nucleotide sequence ID" value="NZ_MDGM01000012.1"/>
</dbReference>
<evidence type="ECO:0000313" key="16">
    <source>
        <dbReference type="EMBL" id="PIB23929.1"/>
    </source>
</evidence>
<keyword evidence="17" id="KW-1185">Reference proteome</keyword>
<keyword evidence="7 13" id="KW-0653">Protein transport</keyword>
<dbReference type="PRINTS" id="PR01900">
    <property type="entry name" value="YIDCPROTEIN"/>
</dbReference>
<evidence type="ECO:0000256" key="2">
    <source>
        <dbReference type="ARBA" id="ARBA00010527"/>
    </source>
</evidence>
<gene>
    <name evidence="13" type="primary">yidC</name>
    <name evidence="16" type="ORF">BFP76_01350</name>
</gene>
<organism evidence="16 17">
    <name type="scientific">Paramylibacter kogurei</name>
    <dbReference type="NCBI Taxonomy" id="1889778"/>
    <lineage>
        <taxon>Bacteria</taxon>
        <taxon>Pseudomonadati</taxon>
        <taxon>Pseudomonadota</taxon>
        <taxon>Alphaproteobacteria</taxon>
        <taxon>Rhodobacterales</taxon>
        <taxon>Paracoccaceae</taxon>
        <taxon>Paramylibacter</taxon>
    </lineage>
</organism>
<proteinExistence type="inferred from homology"/>
<dbReference type="InterPro" id="IPR028055">
    <property type="entry name" value="YidC/Oxa/ALB_C"/>
</dbReference>
<sequence>MEEDNNKNMILAMVLSALVVLVWFFLFPPEPPVEPATTAVTQTTDGVATAPAADGAIPAIAETPAQTRETALAKTNRIEIKTPRLSGSLSLTGGRIDDLQLTDYNVRLNDPSEKITLLSPAGGPDAYYTLYGWAPAGGLTYDNVPTPTTVWQVEEGATLTETSPITLKWENGSGLTFRRTISVDAEYKFDITQSVENATGAEIRLAPYGIIARKGEPETIGFYILHEGVVRNSDGEIQEIDYDDMPDQDLDPRENANIDAIGVETEGWIGFTSKYWMTALAPQSGQAFNSVSKYSASNDTYQTDMRLPTMAVAAGATQSVTTSLFTGAKEYDVIKAYEDGGIAKFVDSIDWGWFFFLTKPIFKVMHFLNNLIGNMGWAIIGLTLIIKAILFPLAYKSYVSMARMKELQPEMEALKEKHGDDRQALQQGMMKLYRDKKVNPAAGCLPILLQIPIFFSLYKVIFVTIEMYHAPFFGWIHDLSAPDPTSFLNLFGLLPWSTPDASSFFAIFSIGVFPILMGVTMWLQQKLNPAPTDKTQAQIFAWMPWVFMFMLGQFAAGLVIYWVANNTITFIQQYTIMRSQGVKPDIWGNMFGFLRKNKDTA</sequence>
<evidence type="ECO:0000256" key="10">
    <source>
        <dbReference type="ARBA" id="ARBA00023186"/>
    </source>
</evidence>
<keyword evidence="8 13" id="KW-1133">Transmembrane helix</keyword>
<evidence type="ECO:0000256" key="13">
    <source>
        <dbReference type="HAMAP-Rule" id="MF_01810"/>
    </source>
</evidence>
<dbReference type="InterPro" id="IPR028053">
    <property type="entry name" value="Membr_insert_YidC_N"/>
</dbReference>
<evidence type="ECO:0000256" key="8">
    <source>
        <dbReference type="ARBA" id="ARBA00022989"/>
    </source>
</evidence>
<reference evidence="16 17" key="1">
    <citation type="submission" date="2016-08" db="EMBL/GenBank/DDBJ databases">
        <title>Draft genome of Amylibacter sp. strain 4G11.</title>
        <authorList>
            <person name="Wong S.-K."/>
            <person name="Hamasaki K."/>
            <person name="Yoshizawa S."/>
        </authorList>
    </citation>
    <scope>NUCLEOTIDE SEQUENCE [LARGE SCALE GENOMIC DNA]</scope>
    <source>
        <strain evidence="16 17">4G11</strain>
    </source>
</reference>
<feature type="domain" description="Membrane insertase YidC/Oxa/ALB C-terminal" evidence="14">
    <location>
        <begin position="375"/>
        <end position="578"/>
    </location>
</feature>
<dbReference type="NCBIfam" id="TIGR03593">
    <property type="entry name" value="yidC_nterm"/>
    <property type="match status" value="1"/>
</dbReference>
<dbReference type="HAMAP" id="MF_01810">
    <property type="entry name" value="YidC_type1"/>
    <property type="match status" value="1"/>
</dbReference>
<comment type="caution">
    <text evidence="16">The sequence shown here is derived from an EMBL/GenBank/DDBJ whole genome shotgun (WGS) entry which is preliminary data.</text>
</comment>
<dbReference type="PRINTS" id="PR00701">
    <property type="entry name" value="60KDINNERMP"/>
</dbReference>
<dbReference type="Gene3D" id="2.70.98.90">
    <property type="match status" value="1"/>
</dbReference>
<evidence type="ECO:0000313" key="17">
    <source>
        <dbReference type="Proteomes" id="UP000231516"/>
    </source>
</evidence>
<feature type="transmembrane region" description="Helical" evidence="13">
    <location>
        <begin position="503"/>
        <end position="523"/>
    </location>
</feature>
<feature type="transmembrane region" description="Helical" evidence="13">
    <location>
        <begin position="375"/>
        <end position="395"/>
    </location>
</feature>
<dbReference type="GO" id="GO:0032977">
    <property type="term" value="F:membrane insertase activity"/>
    <property type="evidence" value="ECO:0007669"/>
    <property type="project" value="InterPro"/>
</dbReference>
<evidence type="ECO:0000256" key="4">
    <source>
        <dbReference type="ARBA" id="ARBA00022448"/>
    </source>
</evidence>
<keyword evidence="4 13" id="KW-0813">Transport</keyword>
<dbReference type="InterPro" id="IPR001708">
    <property type="entry name" value="YidC/ALB3/OXA1/COX18"/>
</dbReference>
<comment type="function">
    <text evidence="13">Required for the insertion and/or proper folding and/or complex formation of integral membrane proteins into the membrane. Involved in integration of membrane proteins that insert both dependently and independently of the Sec translocase complex, as well as at least some lipoproteins. Aids folding of multispanning membrane proteins.</text>
</comment>
<dbReference type="OrthoDB" id="9780552at2"/>
<dbReference type="AlphaFoldDB" id="A0A2G5K495"/>
<feature type="transmembrane region" description="Helical" evidence="13">
    <location>
        <begin position="9"/>
        <end position="27"/>
    </location>
</feature>
<dbReference type="PANTHER" id="PTHR12428">
    <property type="entry name" value="OXA1"/>
    <property type="match status" value="1"/>
</dbReference>
<evidence type="ECO:0000256" key="9">
    <source>
        <dbReference type="ARBA" id="ARBA00023136"/>
    </source>
</evidence>
<dbReference type="NCBIfam" id="TIGR03592">
    <property type="entry name" value="yidC_oxa1_cterm"/>
    <property type="match status" value="1"/>
</dbReference>
<dbReference type="Pfam" id="PF02096">
    <property type="entry name" value="60KD_IMP"/>
    <property type="match status" value="1"/>
</dbReference>
<dbReference type="EMBL" id="MDGM01000012">
    <property type="protein sequence ID" value="PIB23929.1"/>
    <property type="molecule type" value="Genomic_DNA"/>
</dbReference>
<dbReference type="GO" id="GO:0051205">
    <property type="term" value="P:protein insertion into membrane"/>
    <property type="evidence" value="ECO:0007669"/>
    <property type="project" value="TreeGrafter"/>
</dbReference>
<keyword evidence="6 13" id="KW-0812">Transmembrane</keyword>
<feature type="transmembrane region" description="Helical" evidence="13">
    <location>
        <begin position="438"/>
        <end position="458"/>
    </location>
</feature>
<dbReference type="InterPro" id="IPR038221">
    <property type="entry name" value="YidC_periplasmic_sf"/>
</dbReference>
<evidence type="ECO:0000256" key="5">
    <source>
        <dbReference type="ARBA" id="ARBA00022475"/>
    </source>
</evidence>
<dbReference type="GO" id="GO:0015031">
    <property type="term" value="P:protein transport"/>
    <property type="evidence" value="ECO:0007669"/>
    <property type="project" value="UniProtKB-KW"/>
</dbReference>
<evidence type="ECO:0000256" key="11">
    <source>
        <dbReference type="ARBA" id="ARBA00033245"/>
    </source>
</evidence>
<comment type="subunit">
    <text evidence="13">Interacts with the Sec translocase complex via SecD. Specifically interacts with transmembrane segments of nascent integral membrane proteins during membrane integration.</text>
</comment>
<dbReference type="Proteomes" id="UP000231516">
    <property type="component" value="Unassembled WGS sequence"/>
</dbReference>
<comment type="subcellular location">
    <subcellularLocation>
        <location evidence="1">Cell inner membrane</location>
        <topology evidence="1">Multi-pass membrane protein</topology>
    </subcellularLocation>
    <subcellularLocation>
        <location evidence="13">Cell membrane</location>
        <topology evidence="13">Multi-pass membrane protein</topology>
    </subcellularLocation>
</comment>
<keyword evidence="10 13" id="KW-0143">Chaperone</keyword>
<name>A0A2G5K495_9RHOB</name>
<dbReference type="InterPro" id="IPR019998">
    <property type="entry name" value="Membr_insert_YidC"/>
</dbReference>
<feature type="transmembrane region" description="Helical" evidence="13">
    <location>
        <begin position="544"/>
        <end position="564"/>
    </location>
</feature>
<keyword evidence="5 13" id="KW-1003">Cell membrane</keyword>
<protein>
    <recommendedName>
        <fullName evidence="3 13">Membrane protein insertase YidC</fullName>
    </recommendedName>
    <alternativeName>
        <fullName evidence="12 13">Foldase YidC</fullName>
    </alternativeName>
    <alternativeName>
        <fullName evidence="11 13">Membrane integrase YidC</fullName>
    </alternativeName>
    <alternativeName>
        <fullName evidence="13">Membrane protein YidC</fullName>
    </alternativeName>
</protein>
<evidence type="ECO:0000259" key="14">
    <source>
        <dbReference type="Pfam" id="PF02096"/>
    </source>
</evidence>
<evidence type="ECO:0000256" key="12">
    <source>
        <dbReference type="ARBA" id="ARBA00033342"/>
    </source>
</evidence>
<dbReference type="GO" id="GO:0005886">
    <property type="term" value="C:plasma membrane"/>
    <property type="evidence" value="ECO:0007669"/>
    <property type="project" value="UniProtKB-SubCell"/>
</dbReference>
<feature type="domain" description="Membrane insertase YidC N-terminal" evidence="15">
    <location>
        <begin position="77"/>
        <end position="364"/>
    </location>
</feature>
<dbReference type="CDD" id="cd19961">
    <property type="entry name" value="EcYidC-like_peri"/>
    <property type="match status" value="1"/>
</dbReference>
<evidence type="ECO:0000256" key="3">
    <source>
        <dbReference type="ARBA" id="ARBA00015325"/>
    </source>
</evidence>
<comment type="similarity">
    <text evidence="2 13">Belongs to the OXA1/ALB3/YidC family. Type 1 subfamily.</text>
</comment>
<accession>A0A2G5K495</accession>
<evidence type="ECO:0000259" key="15">
    <source>
        <dbReference type="Pfam" id="PF14849"/>
    </source>
</evidence>
<dbReference type="Pfam" id="PF14849">
    <property type="entry name" value="YidC_periplas"/>
    <property type="match status" value="1"/>
</dbReference>
<evidence type="ECO:0000256" key="1">
    <source>
        <dbReference type="ARBA" id="ARBA00004429"/>
    </source>
</evidence>
<keyword evidence="9 13" id="KW-0472">Membrane</keyword>